<evidence type="ECO:0000256" key="2">
    <source>
        <dbReference type="ARBA" id="ARBA00022723"/>
    </source>
</evidence>
<feature type="domain" description="CopC" evidence="7">
    <location>
        <begin position="22"/>
        <end position="114"/>
    </location>
</feature>
<dbReference type="SUPFAM" id="SSF81296">
    <property type="entry name" value="E set domains"/>
    <property type="match status" value="1"/>
</dbReference>
<sequence length="117" mass="12482">MRTLAALLIAVAMAWSPMAFAHSEQRATVPADGAELETSPPAIEIGFDDRMRIISVALTSAAGEAYDLEPRSGRSASDTLRVDLPELPAGDYRFEWRGLATDGHAMSGELGFSVMGN</sequence>
<protein>
    <recommendedName>
        <fullName evidence="5">Copper resistance protein C</fullName>
    </recommendedName>
</protein>
<feature type="signal peptide" evidence="6">
    <location>
        <begin position="1"/>
        <end position="21"/>
    </location>
</feature>
<organism evidence="8 9">
    <name type="scientific">Spiribacter insolitus</name>
    <dbReference type="NCBI Taxonomy" id="3122417"/>
    <lineage>
        <taxon>Bacteria</taxon>
        <taxon>Pseudomonadati</taxon>
        <taxon>Pseudomonadota</taxon>
        <taxon>Gammaproteobacteria</taxon>
        <taxon>Chromatiales</taxon>
        <taxon>Ectothiorhodospiraceae</taxon>
        <taxon>Spiribacter</taxon>
    </lineage>
</organism>
<dbReference type="InterPro" id="IPR014756">
    <property type="entry name" value="Ig_E-set"/>
</dbReference>
<dbReference type="InterPro" id="IPR007348">
    <property type="entry name" value="CopC_dom"/>
</dbReference>
<dbReference type="PANTHER" id="PTHR34820">
    <property type="entry name" value="INNER MEMBRANE PROTEIN YEBZ"/>
    <property type="match status" value="1"/>
</dbReference>
<dbReference type="RefSeq" id="WP_367983153.1">
    <property type="nucleotide sequence ID" value="NZ_JBAKFF010000001.1"/>
</dbReference>
<evidence type="ECO:0000256" key="1">
    <source>
        <dbReference type="ARBA" id="ARBA00004196"/>
    </source>
</evidence>
<dbReference type="Pfam" id="PF04234">
    <property type="entry name" value="CopC"/>
    <property type="match status" value="1"/>
</dbReference>
<evidence type="ECO:0000256" key="4">
    <source>
        <dbReference type="ARBA" id="ARBA00023008"/>
    </source>
</evidence>
<keyword evidence="9" id="KW-1185">Reference proteome</keyword>
<keyword evidence="4 5" id="KW-0186">Copper</keyword>
<evidence type="ECO:0000259" key="7">
    <source>
        <dbReference type="Pfam" id="PF04234"/>
    </source>
</evidence>
<evidence type="ECO:0000313" key="8">
    <source>
        <dbReference type="EMBL" id="MEX0430367.1"/>
    </source>
</evidence>
<keyword evidence="3 5" id="KW-0732">Signal</keyword>
<keyword evidence="2 5" id="KW-0479">Metal-binding</keyword>
<accession>A0ABV3T6Q6</accession>
<dbReference type="Gene3D" id="2.60.40.1220">
    <property type="match status" value="1"/>
</dbReference>
<gene>
    <name evidence="8" type="ORF">V6X30_02990</name>
</gene>
<keyword evidence="5" id="KW-0574">Periplasm</keyword>
<dbReference type="PANTHER" id="PTHR34820:SF4">
    <property type="entry name" value="INNER MEMBRANE PROTEIN YEBZ"/>
    <property type="match status" value="1"/>
</dbReference>
<feature type="chain" id="PRO_5046632824" description="Copper resistance protein C" evidence="6">
    <location>
        <begin position="22"/>
        <end position="117"/>
    </location>
</feature>
<evidence type="ECO:0000256" key="6">
    <source>
        <dbReference type="SAM" id="SignalP"/>
    </source>
</evidence>
<dbReference type="EMBL" id="JBAKFF010000001">
    <property type="protein sequence ID" value="MEX0430367.1"/>
    <property type="molecule type" value="Genomic_DNA"/>
</dbReference>
<proteinExistence type="inferred from homology"/>
<evidence type="ECO:0000256" key="3">
    <source>
        <dbReference type="ARBA" id="ARBA00022729"/>
    </source>
</evidence>
<dbReference type="Proteomes" id="UP001556637">
    <property type="component" value="Unassembled WGS sequence"/>
</dbReference>
<comment type="function">
    <text evidence="5">Involved in copper resistance.</text>
</comment>
<comment type="subcellular location">
    <subcellularLocation>
        <location evidence="1">Cell envelope</location>
    </subcellularLocation>
    <subcellularLocation>
        <location evidence="5">Periplasm</location>
    </subcellularLocation>
</comment>
<evidence type="ECO:0000313" key="9">
    <source>
        <dbReference type="Proteomes" id="UP001556637"/>
    </source>
</evidence>
<reference evidence="8 9" key="1">
    <citation type="submission" date="2024-02" db="EMBL/GenBank/DDBJ databases">
        <title>New especies of Spiribacter isolated from saline water.</title>
        <authorList>
            <person name="Leon M.J."/>
            <person name="De La Haba R."/>
            <person name="Sanchez-Porro C."/>
            <person name="Ventosa A."/>
        </authorList>
    </citation>
    <scope>NUCLEOTIDE SEQUENCE [LARGE SCALE GENOMIC DNA]</scope>
    <source>
        <strain evidence="9">ag22IC4-189</strain>
    </source>
</reference>
<comment type="caution">
    <text evidence="8">The sequence shown here is derived from an EMBL/GenBank/DDBJ whole genome shotgun (WGS) entry which is preliminary data.</text>
</comment>
<name>A0ABV3T6Q6_9GAMM</name>
<comment type="similarity">
    <text evidence="5">Belongs to the CopC family.</text>
</comment>
<dbReference type="InterPro" id="IPR032694">
    <property type="entry name" value="CopC/D"/>
</dbReference>
<evidence type="ECO:0000256" key="5">
    <source>
        <dbReference type="RuleBase" id="RU369037"/>
    </source>
</evidence>
<dbReference type="InterPro" id="IPR014755">
    <property type="entry name" value="Cu-Rt/internalin_Ig-like"/>
</dbReference>